<gene>
    <name evidence="2" type="ORF">FSCOSCO3_A024859</name>
</gene>
<keyword evidence="3" id="KW-1185">Reference proteome</keyword>
<dbReference type="AlphaFoldDB" id="A0AAV1NSF5"/>
<dbReference type="EMBL" id="CAWUFR010000050">
    <property type="protein sequence ID" value="CAK6961382.1"/>
    <property type="molecule type" value="Genomic_DNA"/>
</dbReference>
<feature type="compositionally biased region" description="Pro residues" evidence="1">
    <location>
        <begin position="16"/>
        <end position="28"/>
    </location>
</feature>
<protein>
    <submittedName>
        <fullName evidence="2">Uncharacterized protein</fullName>
    </submittedName>
</protein>
<organism evidence="2 3">
    <name type="scientific">Scomber scombrus</name>
    <name type="common">Atlantic mackerel</name>
    <name type="synonym">Scomber vernalis</name>
    <dbReference type="NCBI Taxonomy" id="13677"/>
    <lineage>
        <taxon>Eukaryota</taxon>
        <taxon>Metazoa</taxon>
        <taxon>Chordata</taxon>
        <taxon>Craniata</taxon>
        <taxon>Vertebrata</taxon>
        <taxon>Euteleostomi</taxon>
        <taxon>Actinopterygii</taxon>
        <taxon>Neopterygii</taxon>
        <taxon>Teleostei</taxon>
        <taxon>Neoteleostei</taxon>
        <taxon>Acanthomorphata</taxon>
        <taxon>Pelagiaria</taxon>
        <taxon>Scombriformes</taxon>
        <taxon>Scombridae</taxon>
        <taxon>Scomber</taxon>
    </lineage>
</organism>
<accession>A0AAV1NSF5</accession>
<evidence type="ECO:0000256" key="1">
    <source>
        <dbReference type="SAM" id="MobiDB-lite"/>
    </source>
</evidence>
<name>A0AAV1NSF5_SCOSC</name>
<comment type="caution">
    <text evidence="2">The sequence shown here is derived from an EMBL/GenBank/DDBJ whole genome shotgun (WGS) entry which is preliminary data.</text>
</comment>
<evidence type="ECO:0000313" key="3">
    <source>
        <dbReference type="Proteomes" id="UP001314229"/>
    </source>
</evidence>
<dbReference type="Proteomes" id="UP001314229">
    <property type="component" value="Unassembled WGS sequence"/>
</dbReference>
<sequence>MIPGSGSLLIDDPLINMPPHPSPQPPPLCSKGSKAGVTCGGGRSGVGDPAKASPGGNHVKAWRALALRLSNADESPRIDFTVAIHFEKSETLHAKHFKFRLMNKASLADSSYKSESLYIPRISLDPKRPSSSLVVFGNGRTHTGEVDGSGGSRLANYCLRASTSEEKTAHGIKPAQSKFASRLAIFDLRGHRHRTYVEAFLLLFGSAIKTEGNRLLSKYDRLPAPYKMKQTTKP</sequence>
<evidence type="ECO:0000313" key="2">
    <source>
        <dbReference type="EMBL" id="CAK6961382.1"/>
    </source>
</evidence>
<reference evidence="2 3" key="1">
    <citation type="submission" date="2024-01" db="EMBL/GenBank/DDBJ databases">
        <authorList>
            <person name="Alioto T."/>
            <person name="Alioto T."/>
            <person name="Gomez Garrido J."/>
        </authorList>
    </citation>
    <scope>NUCLEOTIDE SEQUENCE [LARGE SCALE GENOMIC DNA]</scope>
</reference>
<proteinExistence type="predicted"/>
<feature type="region of interest" description="Disordered" evidence="1">
    <location>
        <begin position="1"/>
        <end position="57"/>
    </location>
</feature>